<organism evidence="1 2">
    <name type="scientific">Gonium pectorale</name>
    <name type="common">Green alga</name>
    <dbReference type="NCBI Taxonomy" id="33097"/>
    <lineage>
        <taxon>Eukaryota</taxon>
        <taxon>Viridiplantae</taxon>
        <taxon>Chlorophyta</taxon>
        <taxon>core chlorophytes</taxon>
        <taxon>Chlorophyceae</taxon>
        <taxon>CS clade</taxon>
        <taxon>Chlamydomonadales</taxon>
        <taxon>Volvocaceae</taxon>
        <taxon>Gonium</taxon>
    </lineage>
</organism>
<dbReference type="Proteomes" id="UP000075714">
    <property type="component" value="Unassembled WGS sequence"/>
</dbReference>
<dbReference type="AlphaFoldDB" id="A0A150FTQ6"/>
<reference evidence="2" key="1">
    <citation type="journal article" date="2016" name="Nat. Commun.">
        <title>The Gonium pectorale genome demonstrates co-option of cell cycle regulation during the evolution of multicellularity.</title>
        <authorList>
            <person name="Hanschen E.R."/>
            <person name="Marriage T.N."/>
            <person name="Ferris P.J."/>
            <person name="Hamaji T."/>
            <person name="Toyoda A."/>
            <person name="Fujiyama A."/>
            <person name="Neme R."/>
            <person name="Noguchi H."/>
            <person name="Minakuchi Y."/>
            <person name="Suzuki M."/>
            <person name="Kawai-Toyooka H."/>
            <person name="Smith D.R."/>
            <person name="Sparks H."/>
            <person name="Anderson J."/>
            <person name="Bakaric R."/>
            <person name="Luria V."/>
            <person name="Karger A."/>
            <person name="Kirschner M.W."/>
            <person name="Durand P.M."/>
            <person name="Michod R.E."/>
            <person name="Nozaki H."/>
            <person name="Olson B.J."/>
        </authorList>
    </citation>
    <scope>NUCLEOTIDE SEQUENCE [LARGE SCALE GENOMIC DNA]</scope>
    <source>
        <strain evidence="2">NIES-2863</strain>
    </source>
</reference>
<dbReference type="EMBL" id="LSYV01001007">
    <property type="protein sequence ID" value="KXZ41001.1"/>
    <property type="molecule type" value="Genomic_DNA"/>
</dbReference>
<evidence type="ECO:0000313" key="2">
    <source>
        <dbReference type="Proteomes" id="UP000075714"/>
    </source>
</evidence>
<evidence type="ECO:0000313" key="1">
    <source>
        <dbReference type="EMBL" id="KXZ41001.1"/>
    </source>
</evidence>
<protein>
    <submittedName>
        <fullName evidence="1">Uncharacterized protein</fullName>
    </submittedName>
</protein>
<name>A0A150FTQ6_GONPE</name>
<accession>A0A150FTQ6</accession>
<proteinExistence type="predicted"/>
<comment type="caution">
    <text evidence="1">The sequence shown here is derived from an EMBL/GenBank/DDBJ whole genome shotgun (WGS) entry which is preliminary data.</text>
</comment>
<sequence>MGGVAVTTRNFRRLDQDTAEVYLIRTTFSGNTGVVAAGANLGGLDDYSYGGLIRRPDVPAAVVSLGKALHYIVNCTFTGNGGNSPPFPLPDSLKAVSSVVVDFNCNGGSAVLYIEGSVFEQNDPGLYAGCVRMNGDWPSAKNPFFTSYAASSGCSLYLTTSQLRGCTGLQAGAVLATWVEQWRAGVGVRGAAGGFMAHTPYCV</sequence>
<keyword evidence="2" id="KW-1185">Reference proteome</keyword>
<dbReference type="OrthoDB" id="549147at2759"/>
<gene>
    <name evidence="1" type="ORF">GPECTOR_1012g282</name>
</gene>